<organism evidence="1 2">
    <name type="scientific">Hylemonella gracilis ATCC 19624</name>
    <dbReference type="NCBI Taxonomy" id="887062"/>
    <lineage>
        <taxon>Bacteria</taxon>
        <taxon>Pseudomonadati</taxon>
        <taxon>Pseudomonadota</taxon>
        <taxon>Betaproteobacteria</taxon>
        <taxon>Burkholderiales</taxon>
        <taxon>Comamonadaceae</taxon>
        <taxon>Hylemonella</taxon>
    </lineage>
</organism>
<reference evidence="1 2" key="1">
    <citation type="journal article" date="2011" name="EMBO J.">
        <title>Structural diversity of bacterial flagellar motors.</title>
        <authorList>
            <person name="Chen S."/>
            <person name="Beeby M."/>
            <person name="Murphy G.E."/>
            <person name="Leadbetter J.R."/>
            <person name="Hendrixson D.R."/>
            <person name="Briegel A."/>
            <person name="Li Z."/>
            <person name="Shi J."/>
            <person name="Tocheva E.I."/>
            <person name="Muller A."/>
            <person name="Dobro M.J."/>
            <person name="Jensen G.J."/>
        </authorList>
    </citation>
    <scope>NUCLEOTIDE SEQUENCE [LARGE SCALE GENOMIC DNA]</scope>
    <source>
        <strain evidence="1 2">ATCC 19624</strain>
    </source>
</reference>
<proteinExistence type="predicted"/>
<gene>
    <name evidence="1" type="ORF">HGR_14024</name>
</gene>
<protein>
    <submittedName>
        <fullName evidence="1">Uncharacterized protein</fullName>
    </submittedName>
</protein>
<name>F3KWG6_9BURK</name>
<evidence type="ECO:0000313" key="1">
    <source>
        <dbReference type="EMBL" id="EGI75873.1"/>
    </source>
</evidence>
<evidence type="ECO:0000313" key="2">
    <source>
        <dbReference type="Proteomes" id="UP000016368"/>
    </source>
</evidence>
<comment type="caution">
    <text evidence="1">The sequence shown here is derived from an EMBL/GenBank/DDBJ whole genome shotgun (WGS) entry which is preliminary data.</text>
</comment>
<accession>F3KWG6</accession>
<dbReference type="EMBL" id="AEGR01000089">
    <property type="protein sequence ID" value="EGI75873.1"/>
    <property type="molecule type" value="Genomic_DNA"/>
</dbReference>
<sequence>MAYRATRGVPDHHHPACQQTEAEDAALTIVLAHFLQLDRQALKNLESILKVQPPVRERLLTDAPWAMPR</sequence>
<dbReference type="Proteomes" id="UP000016368">
    <property type="component" value="Unassembled WGS sequence"/>
</dbReference>
<dbReference type="STRING" id="887062.HGR_14024"/>
<keyword evidence="2" id="KW-1185">Reference proteome</keyword>
<dbReference type="AlphaFoldDB" id="F3KWG6"/>